<dbReference type="EMBL" id="QHHQ01000003">
    <property type="protein sequence ID" value="RAI00667.1"/>
    <property type="molecule type" value="Genomic_DNA"/>
</dbReference>
<dbReference type="PRINTS" id="PR00111">
    <property type="entry name" value="ABHYDROLASE"/>
</dbReference>
<protein>
    <submittedName>
        <fullName evidence="2">Pyrimidine utilization protein D</fullName>
    </submittedName>
</protein>
<comment type="caution">
    <text evidence="2">The sequence shown here is derived from an EMBL/GenBank/DDBJ whole genome shotgun (WGS) entry which is preliminary data.</text>
</comment>
<organism evidence="2 3">
    <name type="scientific">Acuticoccus sediminis</name>
    <dbReference type="NCBI Taxonomy" id="2184697"/>
    <lineage>
        <taxon>Bacteria</taxon>
        <taxon>Pseudomonadati</taxon>
        <taxon>Pseudomonadota</taxon>
        <taxon>Alphaproteobacteria</taxon>
        <taxon>Hyphomicrobiales</taxon>
        <taxon>Amorphaceae</taxon>
        <taxon>Acuticoccus</taxon>
    </lineage>
</organism>
<gene>
    <name evidence="2" type="ORF">DLJ53_15555</name>
</gene>
<evidence type="ECO:0000313" key="2">
    <source>
        <dbReference type="EMBL" id="RAI00667.1"/>
    </source>
</evidence>
<dbReference type="AlphaFoldDB" id="A0A8B2NM27"/>
<dbReference type="InterPro" id="IPR000073">
    <property type="entry name" value="AB_hydrolase_1"/>
</dbReference>
<name>A0A8B2NM27_9HYPH</name>
<evidence type="ECO:0000313" key="3">
    <source>
        <dbReference type="Proteomes" id="UP000249590"/>
    </source>
</evidence>
<accession>A0A8B2NM27</accession>
<dbReference type="Gene3D" id="3.40.50.1820">
    <property type="entry name" value="alpha/beta hydrolase"/>
    <property type="match status" value="1"/>
</dbReference>
<dbReference type="PANTHER" id="PTHR43433:SF5">
    <property type="entry name" value="AB HYDROLASE-1 DOMAIN-CONTAINING PROTEIN"/>
    <property type="match status" value="1"/>
</dbReference>
<dbReference type="PANTHER" id="PTHR43433">
    <property type="entry name" value="HYDROLASE, ALPHA/BETA FOLD FAMILY PROTEIN"/>
    <property type="match status" value="1"/>
</dbReference>
<sequence length="263" mass="28706">MATLERPDGTLVYDVAGEGPPLFLVSGLGGSRRYWDNLLPALTAEFTVVTHDHMGTGETISRRTAHTVEALAEDVVALMDHLKIDAAHVLGHSTGAAVGQVLGETAPERLRRLILFAGWPGPDPVFDMCFEMRRHMLADSGMEPYQRSTPIFLYPPRWIAENIEMCRAVVDGLIALSPPVETMLARIDMIVRFDRRDRLALTGGEPLIVCARDDILTPPHCSEAMAAGIPGARLALLEWGGHAVSQTDPAAFLDVILPELRRG</sequence>
<dbReference type="SUPFAM" id="SSF53474">
    <property type="entry name" value="alpha/beta-Hydrolases"/>
    <property type="match status" value="1"/>
</dbReference>
<feature type="domain" description="AB hydrolase-1" evidence="1">
    <location>
        <begin position="20"/>
        <end position="132"/>
    </location>
</feature>
<keyword evidence="3" id="KW-1185">Reference proteome</keyword>
<dbReference type="InterPro" id="IPR029058">
    <property type="entry name" value="AB_hydrolase_fold"/>
</dbReference>
<dbReference type="InterPro" id="IPR050471">
    <property type="entry name" value="AB_hydrolase"/>
</dbReference>
<evidence type="ECO:0000259" key="1">
    <source>
        <dbReference type="Pfam" id="PF00561"/>
    </source>
</evidence>
<reference evidence="2 3" key="1">
    <citation type="submission" date="2018-05" db="EMBL/GenBank/DDBJ databases">
        <title>Acuticoccus sediminis sp. nov., isolated from deep-sea sediment of Indian Ocean.</title>
        <authorList>
            <person name="Liu X."/>
            <person name="Lai Q."/>
            <person name="Du Y."/>
            <person name="Sun F."/>
            <person name="Zhang X."/>
            <person name="Wang S."/>
            <person name="Shao Z."/>
        </authorList>
    </citation>
    <scope>NUCLEOTIDE SEQUENCE [LARGE SCALE GENOMIC DNA]</scope>
    <source>
        <strain evidence="2 3">PTG4-2</strain>
    </source>
</reference>
<dbReference type="RefSeq" id="WP_111346811.1">
    <property type="nucleotide sequence ID" value="NZ_JAIWKD010000008.1"/>
</dbReference>
<dbReference type="Pfam" id="PF00561">
    <property type="entry name" value="Abhydrolase_1"/>
    <property type="match status" value="1"/>
</dbReference>
<proteinExistence type="predicted"/>
<dbReference type="Proteomes" id="UP000249590">
    <property type="component" value="Unassembled WGS sequence"/>
</dbReference>
<dbReference type="OrthoDB" id="9796770at2"/>